<evidence type="ECO:0000256" key="1">
    <source>
        <dbReference type="SAM" id="MobiDB-lite"/>
    </source>
</evidence>
<evidence type="ECO:0000259" key="2">
    <source>
        <dbReference type="Pfam" id="PF07693"/>
    </source>
</evidence>
<dbReference type="PANTHER" id="PTHR22674:SF6">
    <property type="entry name" value="NTPASE KAP FAMILY P-LOOP DOMAIN-CONTAINING PROTEIN 1"/>
    <property type="match status" value="1"/>
</dbReference>
<organism evidence="3 4">
    <name type="scientific">Prosthecobacter fluviatilis</name>
    <dbReference type="NCBI Taxonomy" id="445931"/>
    <lineage>
        <taxon>Bacteria</taxon>
        <taxon>Pseudomonadati</taxon>
        <taxon>Verrucomicrobiota</taxon>
        <taxon>Verrucomicrobiia</taxon>
        <taxon>Verrucomicrobiales</taxon>
        <taxon>Verrucomicrobiaceae</taxon>
        <taxon>Prosthecobacter</taxon>
    </lineage>
</organism>
<dbReference type="InterPro" id="IPR052754">
    <property type="entry name" value="NTPase_KAP_P-loop"/>
</dbReference>
<dbReference type="InterPro" id="IPR027417">
    <property type="entry name" value="P-loop_NTPase"/>
</dbReference>
<reference evidence="4" key="1">
    <citation type="journal article" date="2019" name="Int. J. Syst. Evol. Microbiol.">
        <title>The Global Catalogue of Microorganisms (GCM) 10K type strain sequencing project: providing services to taxonomists for standard genome sequencing and annotation.</title>
        <authorList>
            <consortium name="The Broad Institute Genomics Platform"/>
            <consortium name="The Broad Institute Genome Sequencing Center for Infectious Disease"/>
            <person name="Wu L."/>
            <person name="Ma J."/>
        </authorList>
    </citation>
    <scope>NUCLEOTIDE SEQUENCE [LARGE SCALE GENOMIC DNA]</scope>
    <source>
        <strain evidence="4">CGMCC 4.1469</strain>
    </source>
</reference>
<dbReference type="PANTHER" id="PTHR22674">
    <property type="entry name" value="NTPASE, KAP FAMILY P-LOOP DOMAIN-CONTAINING 1"/>
    <property type="match status" value="1"/>
</dbReference>
<dbReference type="Gene3D" id="3.40.50.300">
    <property type="entry name" value="P-loop containing nucleotide triphosphate hydrolases"/>
    <property type="match status" value="1"/>
</dbReference>
<feature type="region of interest" description="Disordered" evidence="1">
    <location>
        <begin position="1"/>
        <end position="21"/>
    </location>
</feature>
<dbReference type="SUPFAM" id="SSF52540">
    <property type="entry name" value="P-loop containing nucleoside triphosphate hydrolases"/>
    <property type="match status" value="1"/>
</dbReference>
<dbReference type="Proteomes" id="UP001596052">
    <property type="component" value="Unassembled WGS sequence"/>
</dbReference>
<feature type="domain" description="KAP NTPase" evidence="2">
    <location>
        <begin position="26"/>
        <end position="336"/>
    </location>
</feature>
<dbReference type="InterPro" id="IPR011646">
    <property type="entry name" value="KAP_P-loop"/>
</dbReference>
<name>A0ABW0KW05_9BACT</name>
<dbReference type="EMBL" id="JBHSMQ010000008">
    <property type="protein sequence ID" value="MFC5457062.1"/>
    <property type="molecule type" value="Genomic_DNA"/>
</dbReference>
<feature type="compositionally biased region" description="Basic and acidic residues" evidence="1">
    <location>
        <begin position="10"/>
        <end position="21"/>
    </location>
</feature>
<sequence>MSQKKQPRYSSDKPISKLPEDKLGRSSFATRLANDIAAWGGDSSLVIGLYGDWGVGKTSLKNLVLASLKKRRSKIPILEFNPWQLSGSGGTTEFFLNELKIKLASKAVSSEQETAEVRKRLTRYSKRLSFGSVVGRMFSPLFIALGQPEAAVASAAAAEALSHASDVTKAGADTLDERENADDSSLFELKKSLDASLRNMKRPLLVVIDDIDRLTTREILDIFQLVKVNADFPKVIYLMLFERNIVATALDSVSDGRGVEFLEKIIQVGYHIPKASRASIQKVLFEGLDEILARPGVLRRWNTDRWSRIYLDALQGFFRNLRHIYRFLSSFDFHVRQFQHRDHFEVNPIDLIALETLRVFEPNVFEKLAALKTILTRDTGKSLFGEIKQDDIETSINELIKLSSQNHVNSLRRIILSIFPSTSSTYSGNDGVSSEDSQKWLREARACHPNMFDRYFTLAVGEGEFAQTELDQLIDESGDHAKFSKRITALHARGLLNLAFEHLDACKEDIPLENMEPLTRALSDLSDLFPPRSTSMFETEAKMMAARLIHCGLRREKNEQERLRILVSAFKKSTGSLLPTFVTLLQTRRQKNVEQGQEYLISESDCGTLRDICAQKISLAAASDQIITHPQANLLLQCWKDWDTSKAKSWIKQKSQSSKGALWLLSVLLLEIHSHGSKVTIRYFIKLSNIEQFVEVDALKCQLEHVDLEKLTERERIAVNAFDAALRRRSEGKPESDGFDQDWDF</sequence>
<comment type="caution">
    <text evidence="3">The sequence shown here is derived from an EMBL/GenBank/DDBJ whole genome shotgun (WGS) entry which is preliminary data.</text>
</comment>
<dbReference type="RefSeq" id="WP_377169961.1">
    <property type="nucleotide sequence ID" value="NZ_JBHSMQ010000008.1"/>
</dbReference>
<gene>
    <name evidence="3" type="ORF">ACFQDI_19500</name>
</gene>
<evidence type="ECO:0000313" key="4">
    <source>
        <dbReference type="Proteomes" id="UP001596052"/>
    </source>
</evidence>
<evidence type="ECO:0000313" key="3">
    <source>
        <dbReference type="EMBL" id="MFC5457062.1"/>
    </source>
</evidence>
<proteinExistence type="predicted"/>
<accession>A0ABW0KW05</accession>
<keyword evidence="4" id="KW-1185">Reference proteome</keyword>
<protein>
    <submittedName>
        <fullName evidence="3">P-loop NTPase fold protein</fullName>
    </submittedName>
</protein>
<dbReference type="Pfam" id="PF07693">
    <property type="entry name" value="KAP_NTPase"/>
    <property type="match status" value="1"/>
</dbReference>